<sequence length="150" mass="16943">MINQSTLAALRAMKLTAMADELEAQFTDQTTYSQLGFEDRLGLLVDAEWNRRKSNKLLRFIRNARFAEPGATIEGIEYHEDRKLDKAQILRLASCQYIEDGHHIILKGASGNGNYVKSCVIVNTVLKLPKINGKNYPLASFDSFSYRLTS</sequence>
<proteinExistence type="predicted"/>
<dbReference type="RefSeq" id="WP_070372819.1">
    <property type="nucleotide sequence ID" value="NZ_LKEU01000050.1"/>
</dbReference>
<organism evidence="2 3">
    <name type="scientific">Acetobacterium wieringae</name>
    <dbReference type="NCBI Taxonomy" id="52694"/>
    <lineage>
        <taxon>Bacteria</taxon>
        <taxon>Bacillati</taxon>
        <taxon>Bacillota</taxon>
        <taxon>Clostridia</taxon>
        <taxon>Eubacteriales</taxon>
        <taxon>Eubacteriaceae</taxon>
        <taxon>Acetobacterium</taxon>
    </lineage>
</organism>
<protein>
    <submittedName>
        <fullName evidence="2">IstB-like ATP binding protein</fullName>
    </submittedName>
</protein>
<dbReference type="Proteomes" id="UP000176244">
    <property type="component" value="Unassembled WGS sequence"/>
</dbReference>
<dbReference type="OrthoDB" id="9776217at2"/>
<evidence type="ECO:0000313" key="2">
    <source>
        <dbReference type="EMBL" id="OFV69057.1"/>
    </source>
</evidence>
<accession>A0A1F2PCI3</accession>
<comment type="caution">
    <text evidence="2">The sequence shown here is derived from an EMBL/GenBank/DDBJ whole genome shotgun (WGS) entry which is preliminary data.</text>
</comment>
<dbReference type="GO" id="GO:0005524">
    <property type="term" value="F:ATP binding"/>
    <property type="evidence" value="ECO:0007669"/>
    <property type="project" value="InterPro"/>
</dbReference>
<dbReference type="STRING" id="52694.ACWI_35950"/>
<reference evidence="2 3" key="1">
    <citation type="submission" date="2015-09" db="EMBL/GenBank/DDBJ databases">
        <title>Genome sequence of Acetobacterium wieringae DSM 1911.</title>
        <authorList>
            <person name="Poehlein A."/>
            <person name="Bengelsdorf F.R."/>
            <person name="Schiel-Bengelsdorf B."/>
            <person name="Duerre P."/>
            <person name="Daniel R."/>
        </authorList>
    </citation>
    <scope>NUCLEOTIDE SEQUENCE [LARGE SCALE GENOMIC DNA]</scope>
    <source>
        <strain evidence="2 3">DSM 1911</strain>
    </source>
</reference>
<dbReference type="Pfam" id="PF01695">
    <property type="entry name" value="IstB_IS21"/>
    <property type="match status" value="1"/>
</dbReference>
<dbReference type="EMBL" id="LKEU01000050">
    <property type="protein sequence ID" value="OFV69057.1"/>
    <property type="molecule type" value="Genomic_DNA"/>
</dbReference>
<feature type="domain" description="IstB-like ATP-binding" evidence="1">
    <location>
        <begin position="9"/>
        <end position="114"/>
    </location>
</feature>
<name>A0A1F2PCI3_9FIRM</name>
<evidence type="ECO:0000259" key="1">
    <source>
        <dbReference type="Pfam" id="PF01695"/>
    </source>
</evidence>
<evidence type="ECO:0000313" key="3">
    <source>
        <dbReference type="Proteomes" id="UP000176244"/>
    </source>
</evidence>
<dbReference type="AlphaFoldDB" id="A0A1F2PCI3"/>
<dbReference type="InterPro" id="IPR002611">
    <property type="entry name" value="IstB_ATP-bd"/>
</dbReference>
<gene>
    <name evidence="2" type="ORF">ACWI_35950</name>
</gene>